<keyword evidence="5" id="KW-0472">Membrane</keyword>
<dbReference type="EMBL" id="AWUE01015749">
    <property type="protein sequence ID" value="OMO95906.1"/>
    <property type="molecule type" value="Genomic_DNA"/>
</dbReference>
<dbReference type="InterPro" id="IPR045401">
    <property type="entry name" value="GAP1-M"/>
</dbReference>
<dbReference type="CDD" id="cd00198">
    <property type="entry name" value="vWFA"/>
    <property type="match status" value="1"/>
</dbReference>
<organism evidence="7 8">
    <name type="scientific">Corchorus olitorius</name>
    <dbReference type="NCBI Taxonomy" id="93759"/>
    <lineage>
        <taxon>Eukaryota</taxon>
        <taxon>Viridiplantae</taxon>
        <taxon>Streptophyta</taxon>
        <taxon>Embryophyta</taxon>
        <taxon>Tracheophyta</taxon>
        <taxon>Spermatophyta</taxon>
        <taxon>Magnoliopsida</taxon>
        <taxon>eudicotyledons</taxon>
        <taxon>Gunneridae</taxon>
        <taxon>Pentapetalae</taxon>
        <taxon>rosids</taxon>
        <taxon>malvids</taxon>
        <taxon>Malvales</taxon>
        <taxon>Malvaceae</taxon>
        <taxon>Grewioideae</taxon>
        <taxon>Apeibeae</taxon>
        <taxon>Corchorus</taxon>
    </lineage>
</organism>
<dbReference type="Proteomes" id="UP000187203">
    <property type="component" value="Unassembled WGS sequence"/>
</dbReference>
<proteinExistence type="predicted"/>
<dbReference type="Gene3D" id="3.40.50.410">
    <property type="entry name" value="von Willebrand factor, type A domain"/>
    <property type="match status" value="1"/>
</dbReference>
<feature type="region of interest" description="Disordered" evidence="4">
    <location>
        <begin position="3283"/>
        <end position="3302"/>
    </location>
</feature>
<evidence type="ECO:0000256" key="3">
    <source>
        <dbReference type="ARBA" id="ARBA00022827"/>
    </source>
</evidence>
<keyword evidence="8" id="KW-1185">Reference proteome</keyword>
<feature type="transmembrane region" description="Helical" evidence="5">
    <location>
        <begin position="542"/>
        <end position="563"/>
    </location>
</feature>
<dbReference type="Pfam" id="PF01494">
    <property type="entry name" value="FAD_binding_3"/>
    <property type="match status" value="2"/>
</dbReference>
<keyword evidence="5" id="KW-1133">Transmembrane helix</keyword>
<dbReference type="SUPFAM" id="SSF53300">
    <property type="entry name" value="vWA-like"/>
    <property type="match status" value="1"/>
</dbReference>
<feature type="region of interest" description="Disordered" evidence="4">
    <location>
        <begin position="3127"/>
        <end position="3160"/>
    </location>
</feature>
<gene>
    <name evidence="7" type="ORF">COLO4_15613</name>
</gene>
<comment type="cofactor">
    <cofactor evidence="1">
        <name>FAD</name>
        <dbReference type="ChEBI" id="CHEBI:57692"/>
    </cofactor>
</comment>
<dbReference type="Gene3D" id="3.50.50.60">
    <property type="entry name" value="FAD/NAD(P)-binding domain"/>
    <property type="match status" value="3"/>
</dbReference>
<keyword evidence="2" id="KW-0285">Flavoprotein</keyword>
<dbReference type="GO" id="GO:0016709">
    <property type="term" value="F:oxidoreductase activity, acting on paired donors, with incorporation or reduction of molecular oxygen, NAD(P)H as one donor, and incorporation of one atom of oxygen"/>
    <property type="evidence" value="ECO:0007669"/>
    <property type="project" value="UniProtKB-ARBA"/>
</dbReference>
<evidence type="ECO:0000313" key="7">
    <source>
        <dbReference type="EMBL" id="OMO95906.1"/>
    </source>
</evidence>
<feature type="region of interest" description="Disordered" evidence="4">
    <location>
        <begin position="2191"/>
        <end position="2299"/>
    </location>
</feature>
<dbReference type="InterPro" id="IPR045402">
    <property type="entry name" value="GAP1-N2"/>
</dbReference>
<dbReference type="PANTHER" id="PTHR43004">
    <property type="entry name" value="TRK SYSTEM POTASSIUM UPTAKE PROTEIN"/>
    <property type="match status" value="1"/>
</dbReference>
<feature type="compositionally biased region" description="Low complexity" evidence="4">
    <location>
        <begin position="2196"/>
        <end position="2283"/>
    </location>
</feature>
<dbReference type="InterPro" id="IPR027417">
    <property type="entry name" value="P-loop_NTPase"/>
</dbReference>
<dbReference type="OrthoDB" id="10016252at2759"/>
<feature type="compositionally biased region" description="Basic and acidic residues" evidence="4">
    <location>
        <begin position="1911"/>
        <end position="1931"/>
    </location>
</feature>
<evidence type="ECO:0000313" key="8">
    <source>
        <dbReference type="Proteomes" id="UP000187203"/>
    </source>
</evidence>
<feature type="compositionally biased region" description="Basic and acidic residues" evidence="4">
    <location>
        <begin position="592"/>
        <end position="607"/>
    </location>
</feature>
<evidence type="ECO:0000256" key="4">
    <source>
        <dbReference type="SAM" id="MobiDB-lite"/>
    </source>
</evidence>
<accession>A0A1R3JM25</accession>
<feature type="transmembrane region" description="Helical" evidence="5">
    <location>
        <begin position="511"/>
        <end position="530"/>
    </location>
</feature>
<feature type="compositionally biased region" description="Low complexity" evidence="4">
    <location>
        <begin position="2091"/>
        <end position="2148"/>
    </location>
</feature>
<feature type="transmembrane region" description="Helical" evidence="5">
    <location>
        <begin position="252"/>
        <end position="274"/>
    </location>
</feature>
<reference evidence="8" key="1">
    <citation type="submission" date="2013-09" db="EMBL/GenBank/DDBJ databases">
        <title>Corchorus olitorius genome sequencing.</title>
        <authorList>
            <person name="Alam M."/>
            <person name="Haque M.S."/>
            <person name="Islam M.S."/>
            <person name="Emdad E.M."/>
            <person name="Islam M.M."/>
            <person name="Ahmed B."/>
            <person name="Halim A."/>
            <person name="Hossen Q.M.M."/>
            <person name="Hossain M.Z."/>
            <person name="Ahmed R."/>
            <person name="Khan M.M."/>
            <person name="Islam R."/>
            <person name="Rashid M.M."/>
            <person name="Khan S.A."/>
            <person name="Rahman M.S."/>
            <person name="Alam M."/>
            <person name="Yahiya A.S."/>
            <person name="Khan M.S."/>
            <person name="Azam M.S."/>
            <person name="Haque T."/>
            <person name="Lashkar M.Z.H."/>
            <person name="Akhand A.I."/>
            <person name="Morshed G."/>
            <person name="Roy S."/>
            <person name="Uddin K.S."/>
            <person name="Rabeya T."/>
            <person name="Hossain A.S."/>
            <person name="Chowdhury A."/>
            <person name="Snigdha A.R."/>
            <person name="Mortoza M.S."/>
            <person name="Matin S.A."/>
            <person name="Hoque S.M.E."/>
            <person name="Islam M.K."/>
            <person name="Roy D.K."/>
            <person name="Haider R."/>
            <person name="Moosa M.M."/>
            <person name="Elias S.M."/>
            <person name="Hasan A.M."/>
            <person name="Jahan S."/>
            <person name="Shafiuddin M."/>
            <person name="Mahmood N."/>
            <person name="Shommy N.S."/>
        </authorList>
    </citation>
    <scope>NUCLEOTIDE SEQUENCE [LARGE SCALE GENOMIC DNA]</scope>
    <source>
        <strain evidence="8">cv. O-4</strain>
    </source>
</reference>
<dbReference type="PANTHER" id="PTHR43004:SF19">
    <property type="entry name" value="BINDING MONOOXYGENASE, PUTATIVE (JCVI)-RELATED"/>
    <property type="match status" value="1"/>
</dbReference>
<feature type="region of interest" description="Disordered" evidence="4">
    <location>
        <begin position="2041"/>
        <end position="2148"/>
    </location>
</feature>
<feature type="region of interest" description="Disordered" evidence="4">
    <location>
        <begin position="571"/>
        <end position="612"/>
    </location>
</feature>
<dbReference type="Pfam" id="PF00092">
    <property type="entry name" value="VWA"/>
    <property type="match status" value="1"/>
</dbReference>
<evidence type="ECO:0000259" key="6">
    <source>
        <dbReference type="PROSITE" id="PS50234"/>
    </source>
</evidence>
<keyword evidence="5" id="KW-0812">Transmembrane</keyword>
<feature type="domain" description="VWFA" evidence="6">
    <location>
        <begin position="286"/>
        <end position="456"/>
    </location>
</feature>
<keyword evidence="3" id="KW-0274">FAD</keyword>
<dbReference type="Pfam" id="PF20013">
    <property type="entry name" value="GAP1-N2"/>
    <property type="match status" value="1"/>
</dbReference>
<feature type="compositionally biased region" description="Low complexity" evidence="4">
    <location>
        <begin position="3127"/>
        <end position="3140"/>
    </location>
</feature>
<dbReference type="GO" id="GO:0071949">
    <property type="term" value="F:FAD binding"/>
    <property type="evidence" value="ECO:0007669"/>
    <property type="project" value="InterPro"/>
</dbReference>
<dbReference type="InterPro" id="IPR050641">
    <property type="entry name" value="RIFMO-like"/>
</dbReference>
<dbReference type="SUPFAM" id="SSF52540">
    <property type="entry name" value="P-loop containing nucleoside triphosphate hydrolases"/>
    <property type="match status" value="1"/>
</dbReference>
<dbReference type="SUPFAM" id="SSF56059">
    <property type="entry name" value="Glutathione synthetase ATP-binding domain-like"/>
    <property type="match status" value="2"/>
</dbReference>
<dbReference type="PRINTS" id="PR00420">
    <property type="entry name" value="RNGMNOXGNASE"/>
</dbReference>
<dbReference type="InterPro" id="IPR036465">
    <property type="entry name" value="vWFA_dom_sf"/>
</dbReference>
<name>A0A1R3JM25_9ROSI</name>
<dbReference type="PROSITE" id="PS50234">
    <property type="entry name" value="VWFA"/>
    <property type="match status" value="1"/>
</dbReference>
<feature type="transmembrane region" description="Helical" evidence="5">
    <location>
        <begin position="177"/>
        <end position="204"/>
    </location>
</feature>
<dbReference type="STRING" id="93759.A0A1R3JM25"/>
<dbReference type="InterPro" id="IPR002938">
    <property type="entry name" value="FAD-bd"/>
</dbReference>
<evidence type="ECO:0000256" key="2">
    <source>
        <dbReference type="ARBA" id="ARBA00022630"/>
    </source>
</evidence>
<evidence type="ECO:0000256" key="1">
    <source>
        <dbReference type="ARBA" id="ARBA00001974"/>
    </source>
</evidence>
<dbReference type="SUPFAM" id="SSF51905">
    <property type="entry name" value="FAD/NAD(P)-binding domain"/>
    <property type="match status" value="1"/>
</dbReference>
<feature type="region of interest" description="Disordered" evidence="4">
    <location>
        <begin position="1907"/>
        <end position="1941"/>
    </location>
</feature>
<feature type="compositionally biased region" description="Low complexity" evidence="4">
    <location>
        <begin position="2071"/>
        <end position="2081"/>
    </location>
</feature>
<protein>
    <submittedName>
        <fullName evidence="7">von Willebrand factor, type A</fullName>
    </submittedName>
</protein>
<evidence type="ECO:0000256" key="5">
    <source>
        <dbReference type="SAM" id="Phobius"/>
    </source>
</evidence>
<comment type="caution">
    <text evidence="7">The sequence shown here is derived from an EMBL/GenBank/DDBJ whole genome shotgun (WGS) entry which is preliminary data.</text>
</comment>
<dbReference type="InterPro" id="IPR026838">
    <property type="entry name" value="YheC/D"/>
</dbReference>
<dbReference type="InterPro" id="IPR002035">
    <property type="entry name" value="VWF_A"/>
</dbReference>
<dbReference type="InterPro" id="IPR036188">
    <property type="entry name" value="FAD/NAD-bd_sf"/>
</dbReference>
<dbReference type="Pfam" id="PF20014">
    <property type="entry name" value="GAP1-M"/>
    <property type="match status" value="1"/>
</dbReference>
<feature type="transmembrane region" description="Helical" evidence="5">
    <location>
        <begin position="477"/>
        <end position="499"/>
    </location>
</feature>
<feature type="transmembrane region" description="Helical" evidence="5">
    <location>
        <begin position="210"/>
        <end position="231"/>
    </location>
</feature>
<sequence length="3618" mass="406007">MLEVEDKRGVDAFFEERSMGDVTALLKQGTSPLLERLIEVCRRELLPSPALSQTFEQELLSRANVTIDYHNKQALSQEDLFKELYRTLEDRATIHIRLLDYTHKHRYEEKYMFGNANGEFVRYAAGVDHTTRIYKTGFVHEDRTSGVEKLNLMGGFGITDLMYYRNGRVKLNMQRKVNWLLVFFSLIGGALGFIFSEWLLHLYLDRMPRILLMGIYFGVISLMIGIFYLLAEMISPKLNGASWRQRYADISWKLLVPATLVVMLVGGIAAEALYQLDFNGARTVKDVVVVVDDSGSMTQTDPQNLRYQAVKNMVNSMKDDMRVGIIEFSGDARVALPLTELNSSSRQQINTVIDSLNIRAGGTNFNAALSTTMDQIKQQEQSDRGVTVIMLSDGYSDLDMSSLQPYRDRGIVVNTVGLSLAADGGQNLLTEIASQTGGQYYGVAQATDLTQTFQKIYDTLDKRTLVTERSEPFNSNLYYQILHVVLMMLIGALLGVGLGLMFDNRFLARSFGIGGGVGGLLAGLLLEWGIGKTDWSWTDSVVRFFAIMLMALIISLFTLIIPIGENNKRLIRRGEAPPPPTPSAGSPRRRRPGDGGRNDHVKYKPTEEGEGAMRYVDAEPGDERVIRGLTAQAEEGWCMLRWLWPRDAEAVYIEKLNNGEEQGNSSFAMDHRDATTVEHASDSFPPHRTFKLYTREEYKATNGYRERLDHFGKVAYRVHLAVEQDGEMVLVRQHDGGNRVELSAGKAKIRYSVRQQASWFSKRKTVRIEVHAEVPVERDVLCYVKKEGGYPASREDGIVYPFAEPFRAGRTELPAIEIGKNEYVRLFFTDGRRPLYYDIVCPYCFNKFEPDEVEFRASHHREDDEDYALREDARLNRYRARFGLDTIHDMEAVLRPQDVPEEHRIYSDQVLVGLNDRYGEVTRRRLCPHCHNELPVTAGKVPSNIISIVGASQVGKSVYMTALIHTLQNSTADRFDAACMPLTTEISRKFRMNYEEPLFERGDLLASTQKERMQEPFIFQFVFRDESKPPLTLVFFDVAGEGMVDQDYLGLHGQHIKNSAGILFMVDPLQIRSIRDRIRLKLGDTRGEWVSRYDEPRDVVLTLFSDFIAHQEDSKTDIPTAVVLTKSDMLESLRGDDGEYIKSNSNIFHNVVHRGHFDLDEYENIDGEIRRFIERVDRPFKGTMDVYFKDTAYFAVSALGSNPVEQKLQSVQQLYTREKSGIFRTTEGYDTVARSPGLDPSFIKKNLHPLCAYDAPAQLQAQGEKDAALYPAALQLVRLDNRDMVLGQSVYVPTDFTGLRSAFFTHNYVIPAMRGEEWVHHYDRWLHADFREQYDTDQGAELDELEDVPVRDTAPALDPRAVLSELELDETLFRQLLGAVMSAIHRHRKVYISLNVPVRELPVQANRLLQVLMLALPYAFRRRLGFTTYAKEPESRKGMQVLFVESGSIRAGDRNLEREYIFDLSNGRIQAAQAGKAGQLYIDYAWQHLTRPEKLKELQEFADHGQAGIDAATEALPDPAQYDEWTILYRVEQGDESLYTSHRAQILQALLRHLRPEGALETAMRLNDLFLSRFDREFDRVRAGEVPETAVADAFADYYEIDPQHTGRKIVNYFVIAIHNAVSRQQGTDVQALYALLEKNPPLYEEFLKLVGSQPKLAAQLLTPLIERKFRQAGSVEEVIRLTAEWGSRYPQLLELDDYRLQAGQSFTEALRGSRDMLAEASEVFRLLDRLEMGKQPNVNEQAWKQSGIGEQMRIVTERILLSELEWSTLTRSRLLQADFLGYPLPSDEDPSKAERRLNGKKRALQLLYCWFDDSATSMDVDWVEEMDKLPPAEKDEVQKLGRSWLGEDIRSGRFERLPVAFAYSATVNDLDYSTLVEEVRKQASSEQTMYDFFAWSEGQPAFMMSGEVAAGERRRERSSERGEDRSRESSSSRGKGGKPRFVPAYEAAILAYFRKHDREAFRRSPLKQGAPANKPALAVVYDRARDELATPWQKWLRRNRRRLPMLVVVGLLAIGAVGGLSVYLVNVFGGGNQTVATVPQTNTPQKPAINPDDLPDVLVTVSGANGGTSSGTDGQSSGNDNADRADTDGSTASNTVASASTAPTITLASSSATGTTGKGTGDSSNSSGNSSDRGTDTDAAGATNAEAGTTGAEAARLVFHFKMMEPCVAFEPKKATLLLKDGQQINYEKLDPQMSCSTSESSDSKTDGATGTTSSGESTSSNDSTGMETSKGTDTGSATSASETSSGVTDKTNTSSSTSTGNPSTESSTGTSSSTTSGTSDTSSEDGESTAPASLTLTTDELQQVYPYEEQQRRPIIGLLIGWEIEPAMLKACALAAASLHADFYYFFPVGVDEQRRRITGFQFIEGQWEKGEFPYPDVVYDRMRRREVDGFTEVYRKLENVPFTHTLRGRWGRKTVIYNMLRKDETLRKYLIPFQTLRDADAGLAFIFKYRSVILKADKGASGRGTFVVHVKDDWIEVSDQEYTHRMNEAQLLELLQMLLPQRYCLQQLVESVTAEGFPFNIRVHVAKDGKGEWTVAFCAPSLSLHPSIRVTNSEHAFRVAPTWELFLARQLQEKPGGSTDRHIHRYAIQLAQFMEEQLQGGFHEVGLDIGLNEAGGIRLFEAGLGIPSTVFHFVEIALPAMAYSLRRGAVMKGWGKDANGKAASGNRLADWLEAGVDEQQRRIRGHRLEQGEWVEQEFAYPDVIYDRMRRRGIKKYEDVYRKLETIPFTHTLRGMSVHKTVAYNMLRKDEELKTYLIPFQTLREAAKGLAFIHKHGRVIAKPDRGTSGKGAFTIGVEGNEFEVFDQQYVHRMNETQMLEFLEMLIREKYCLQKLVTSVTKQGLPFHIRVHLAKNGQNEWIVAFCAVWISSEPHSKVTNSKHTFQMTTTWNRFLKHQFDEDVGGATEQRIHQYALRLAQFMEQQLDGRLHEIGLDLGIDADHRIQLFEVGAGVPSAMFEFVEMARPAIAYSLSSSLDSLHDAAHASTCDVLIVGAGPTGLTLAIELARRGIHIRIIDQASGPSQHSKALGVMARTLELLEPSVSAQMVEQGLPIRQAALYSGTRQLADIAFGERIPSRFPFVLMLPQNETEHILLERLAALGVQVEYGCTLADLEHYTPEKVEATSAASATTHAGSASNVVLPPHLRRPVSSNSATITTGAAKNAPVLRMTATVNRVQSQLTGDHTRTMESAALSTDPLSTAQERIHAGWIVGCDGAHSKVRHLLGMDFPGVSIMQDFALADVKVEGEIEQDRLHIHLHQGQIAAFFPMRQGRHRVIIASPERHNSQESSSQEGKVGSAAEGAARDISLAEVQQILDTCTGGQFRVYDPIWLTRFRINQRKVDHYRAGAVMLAGDAAHIHSPLGGQGMNTGMQDALNLGWKLALVCSGRADASLLDSYNEEREPVGRNLLRWTGWLTRLALNRFPLFAAARNTMAPLVSSRQIVQRLLARALSETGIHYRHSEMVMQGDSWKHGMVVPGDRAPSGAAELDWWSREKHVLLVFPDSEPVLPRPEDPQQWDEDERTRIPLLHRIADSWHPVIDMVIVLPDLPLMLPGPRPNMLLSDPNGELRKLYGMERGGYVALRPDGYIGFAGGLPDEMELIGWVYRQFRIPSQVQ</sequence>
<dbReference type="SMART" id="SM00327">
    <property type="entry name" value="VWA"/>
    <property type="match status" value="1"/>
</dbReference>
<dbReference type="Pfam" id="PF14398">
    <property type="entry name" value="ATPgrasp_YheCD"/>
    <property type="match status" value="2"/>
</dbReference>